<dbReference type="GO" id="GO:0000155">
    <property type="term" value="F:phosphorelay sensor kinase activity"/>
    <property type="evidence" value="ECO:0007669"/>
    <property type="project" value="InterPro"/>
</dbReference>
<dbReference type="PROSITE" id="PS50109">
    <property type="entry name" value="HIS_KIN"/>
    <property type="match status" value="1"/>
</dbReference>
<dbReference type="CDD" id="cd00075">
    <property type="entry name" value="HATPase"/>
    <property type="match status" value="1"/>
</dbReference>
<dbReference type="SUPFAM" id="SSF55781">
    <property type="entry name" value="GAF domain-like"/>
    <property type="match status" value="1"/>
</dbReference>
<dbReference type="Pfam" id="PF02518">
    <property type="entry name" value="HATPase_c"/>
    <property type="match status" value="1"/>
</dbReference>
<keyword evidence="3" id="KW-0597">Phosphoprotein</keyword>
<dbReference type="InterPro" id="IPR050736">
    <property type="entry name" value="Sensor_HK_Regulatory"/>
</dbReference>
<gene>
    <name evidence="8" type="ORF">Tasa_028_079</name>
</gene>
<dbReference type="InterPro" id="IPR036097">
    <property type="entry name" value="HisK_dim/P_sf"/>
</dbReference>
<evidence type="ECO:0000256" key="6">
    <source>
        <dbReference type="ARBA" id="ARBA00023012"/>
    </source>
</evidence>
<comment type="caution">
    <text evidence="8">The sequence shown here is derived from an EMBL/GenBank/DDBJ whole genome shotgun (WGS) entry which is preliminary data.</text>
</comment>
<dbReference type="Gene3D" id="3.30.450.40">
    <property type="match status" value="1"/>
</dbReference>
<keyword evidence="4" id="KW-0808">Transferase</keyword>
<dbReference type="InterPro" id="IPR003661">
    <property type="entry name" value="HisK_dim/P_dom"/>
</dbReference>
<sequence>MHELGIDIEAIGRIPAVVSILDVVSHMTGMGFVAVARVAGDRWIACSTKDTIGFGVQSGDELDVETTICHEVRQHRTPVIIDHVEKDEIYCGHATPQMYQFQSYISMPIYLSDGSFFGTLCAIDPKPRKLDTPEIRGAFTLFAELIGLHLSSNETLKATQAALRTEREDAKLREQFIAVLGHDLRNPLASIQAGTRLLRRNPERGDMVLMQMERSVQRMAGLIDNIMDFTRGRLGGGLSLEINPDVALEALLQQVVSEVRATNPDHPIDCAIDLPSVVPCDAARIGQMFSNLLVNAVTHGTPHRPVHVMARIHEAVFELSVTNEGMAIPDEAMGSLFQPFFRAQVRASQQGLGLGLYIAAEIAQAHGGTLAVASTADATCFTFRMPLQLV</sequence>
<dbReference type="InterPro" id="IPR003594">
    <property type="entry name" value="HATPase_dom"/>
</dbReference>
<keyword evidence="5 8" id="KW-0418">Kinase</keyword>
<name>A0A0D6MM07_9PROT</name>
<dbReference type="InterPro" id="IPR005467">
    <property type="entry name" value="His_kinase_dom"/>
</dbReference>
<dbReference type="SMART" id="SM00065">
    <property type="entry name" value="GAF"/>
    <property type="match status" value="1"/>
</dbReference>
<feature type="domain" description="Histidine kinase" evidence="7">
    <location>
        <begin position="179"/>
        <end position="389"/>
    </location>
</feature>
<dbReference type="InterPro" id="IPR003018">
    <property type="entry name" value="GAF"/>
</dbReference>
<dbReference type="AlphaFoldDB" id="A0A0D6MM07"/>
<evidence type="ECO:0000256" key="1">
    <source>
        <dbReference type="ARBA" id="ARBA00000085"/>
    </source>
</evidence>
<evidence type="ECO:0000313" key="9">
    <source>
        <dbReference type="Proteomes" id="UP000032679"/>
    </source>
</evidence>
<dbReference type="InterPro" id="IPR004358">
    <property type="entry name" value="Sig_transdc_His_kin-like_C"/>
</dbReference>
<reference evidence="8 9" key="1">
    <citation type="submission" date="2012-10" db="EMBL/GenBank/DDBJ databases">
        <title>Genome sequencing of Tanticharoenia sakaeratensis NBRC 103193.</title>
        <authorList>
            <person name="Azuma Y."/>
            <person name="Hadano H."/>
            <person name="Hirakawa H."/>
            <person name="Matsushita K."/>
        </authorList>
    </citation>
    <scope>NUCLEOTIDE SEQUENCE [LARGE SCALE GENOMIC DNA]</scope>
    <source>
        <strain evidence="8 9">NBRC 103193</strain>
    </source>
</reference>
<organism evidence="8 9">
    <name type="scientific">Tanticharoenia sakaeratensis NBRC 103193</name>
    <dbReference type="NCBI Taxonomy" id="1231623"/>
    <lineage>
        <taxon>Bacteria</taxon>
        <taxon>Pseudomonadati</taxon>
        <taxon>Pseudomonadota</taxon>
        <taxon>Alphaproteobacteria</taxon>
        <taxon>Acetobacterales</taxon>
        <taxon>Acetobacteraceae</taxon>
        <taxon>Tanticharoenia</taxon>
    </lineage>
</organism>
<protein>
    <recommendedName>
        <fullName evidence="2">histidine kinase</fullName>
        <ecNumber evidence="2">2.7.13.3</ecNumber>
    </recommendedName>
</protein>
<evidence type="ECO:0000259" key="7">
    <source>
        <dbReference type="PROSITE" id="PS50109"/>
    </source>
</evidence>
<dbReference type="Pfam" id="PF01590">
    <property type="entry name" value="GAF"/>
    <property type="match status" value="1"/>
</dbReference>
<dbReference type="RefSeq" id="WP_048849245.1">
    <property type="nucleotide sequence ID" value="NZ_BALE01000028.1"/>
</dbReference>
<evidence type="ECO:0000313" key="8">
    <source>
        <dbReference type="EMBL" id="GAN54712.1"/>
    </source>
</evidence>
<dbReference type="Pfam" id="PF00512">
    <property type="entry name" value="HisKA"/>
    <property type="match status" value="1"/>
</dbReference>
<keyword evidence="9" id="KW-1185">Reference proteome</keyword>
<evidence type="ECO:0000256" key="2">
    <source>
        <dbReference type="ARBA" id="ARBA00012438"/>
    </source>
</evidence>
<dbReference type="SMART" id="SM00388">
    <property type="entry name" value="HisKA"/>
    <property type="match status" value="1"/>
</dbReference>
<accession>A0A0D6MM07</accession>
<dbReference type="InterPro" id="IPR029016">
    <property type="entry name" value="GAF-like_dom_sf"/>
</dbReference>
<proteinExistence type="predicted"/>
<dbReference type="InterPro" id="IPR036890">
    <property type="entry name" value="HATPase_C_sf"/>
</dbReference>
<evidence type="ECO:0000256" key="5">
    <source>
        <dbReference type="ARBA" id="ARBA00022777"/>
    </source>
</evidence>
<dbReference type="EC" id="2.7.13.3" evidence="2"/>
<dbReference type="Proteomes" id="UP000032679">
    <property type="component" value="Unassembled WGS sequence"/>
</dbReference>
<keyword evidence="6" id="KW-0902">Two-component regulatory system</keyword>
<evidence type="ECO:0000256" key="3">
    <source>
        <dbReference type="ARBA" id="ARBA00022553"/>
    </source>
</evidence>
<dbReference type="SUPFAM" id="SSF55874">
    <property type="entry name" value="ATPase domain of HSP90 chaperone/DNA topoisomerase II/histidine kinase"/>
    <property type="match status" value="1"/>
</dbReference>
<dbReference type="EMBL" id="BALE01000028">
    <property type="protein sequence ID" value="GAN54712.1"/>
    <property type="molecule type" value="Genomic_DNA"/>
</dbReference>
<comment type="catalytic activity">
    <reaction evidence="1">
        <text>ATP + protein L-histidine = ADP + protein N-phospho-L-histidine.</text>
        <dbReference type="EC" id="2.7.13.3"/>
    </reaction>
</comment>
<dbReference type="OrthoDB" id="9795133at2"/>
<dbReference type="CDD" id="cd00082">
    <property type="entry name" value="HisKA"/>
    <property type="match status" value="1"/>
</dbReference>
<dbReference type="STRING" id="1231623.Tasa_028_079"/>
<dbReference type="SUPFAM" id="SSF47384">
    <property type="entry name" value="Homodimeric domain of signal transducing histidine kinase"/>
    <property type="match status" value="1"/>
</dbReference>
<dbReference type="SMART" id="SM00387">
    <property type="entry name" value="HATPase_c"/>
    <property type="match status" value="1"/>
</dbReference>
<dbReference type="Gene3D" id="3.30.565.10">
    <property type="entry name" value="Histidine kinase-like ATPase, C-terminal domain"/>
    <property type="match status" value="1"/>
</dbReference>
<dbReference type="Gene3D" id="1.10.287.130">
    <property type="match status" value="1"/>
</dbReference>
<evidence type="ECO:0000256" key="4">
    <source>
        <dbReference type="ARBA" id="ARBA00022679"/>
    </source>
</evidence>
<dbReference type="PANTHER" id="PTHR43711:SF1">
    <property type="entry name" value="HISTIDINE KINASE 1"/>
    <property type="match status" value="1"/>
</dbReference>
<dbReference type="PRINTS" id="PR00344">
    <property type="entry name" value="BCTRLSENSOR"/>
</dbReference>
<dbReference type="PANTHER" id="PTHR43711">
    <property type="entry name" value="TWO-COMPONENT HISTIDINE KINASE"/>
    <property type="match status" value="1"/>
</dbReference>